<keyword evidence="2" id="KW-1185">Reference proteome</keyword>
<dbReference type="Proteomes" id="UP001597046">
    <property type="component" value="Unassembled WGS sequence"/>
</dbReference>
<organism evidence="1 2">
    <name type="scientific">Terrabacter terrigena</name>
    <dbReference type="NCBI Taxonomy" id="574718"/>
    <lineage>
        <taxon>Bacteria</taxon>
        <taxon>Bacillati</taxon>
        <taxon>Actinomycetota</taxon>
        <taxon>Actinomycetes</taxon>
        <taxon>Micrococcales</taxon>
        <taxon>Intrasporangiaceae</taxon>
        <taxon>Terrabacter</taxon>
    </lineage>
</organism>
<comment type="caution">
    <text evidence="1">The sequence shown here is derived from an EMBL/GenBank/DDBJ whole genome shotgun (WGS) entry which is preliminary data.</text>
</comment>
<gene>
    <name evidence="1" type="ORF">ACFQ2V_13485</name>
</gene>
<dbReference type="RefSeq" id="WP_386053295.1">
    <property type="nucleotide sequence ID" value="NZ_JBHTKH010000008.1"/>
</dbReference>
<sequence>MDRETIDPLEIIEQAESLWPHNTHAVEDPAVSEAVQYALSKPTDAPNNVALLRRAGKHSSRVRRLFDVVFGKAMLWSDFDFFEAPCDRCLGDIQPQHSLWVPAGATVVEVHMCADCRVQVDALLTDLVWD</sequence>
<protein>
    <submittedName>
        <fullName evidence="1">Uncharacterized protein</fullName>
    </submittedName>
</protein>
<dbReference type="EMBL" id="JBHTKH010000008">
    <property type="protein sequence ID" value="MFD1055324.1"/>
    <property type="molecule type" value="Genomic_DNA"/>
</dbReference>
<name>A0ABW3N0X5_9MICO</name>
<evidence type="ECO:0000313" key="1">
    <source>
        <dbReference type="EMBL" id="MFD1055324.1"/>
    </source>
</evidence>
<evidence type="ECO:0000313" key="2">
    <source>
        <dbReference type="Proteomes" id="UP001597046"/>
    </source>
</evidence>
<reference evidence="2" key="1">
    <citation type="journal article" date="2019" name="Int. J. Syst. Evol. Microbiol.">
        <title>The Global Catalogue of Microorganisms (GCM) 10K type strain sequencing project: providing services to taxonomists for standard genome sequencing and annotation.</title>
        <authorList>
            <consortium name="The Broad Institute Genomics Platform"/>
            <consortium name="The Broad Institute Genome Sequencing Center for Infectious Disease"/>
            <person name="Wu L."/>
            <person name="Ma J."/>
        </authorList>
    </citation>
    <scope>NUCLEOTIDE SEQUENCE [LARGE SCALE GENOMIC DNA]</scope>
    <source>
        <strain evidence="2">CCUG 57508</strain>
    </source>
</reference>
<proteinExistence type="predicted"/>
<accession>A0ABW3N0X5</accession>